<reference evidence="1 2" key="1">
    <citation type="submission" date="2017-11" db="EMBL/GenBank/DDBJ databases">
        <title>Genome sequence of Pantoea cypripedii NE1.</title>
        <authorList>
            <person name="Nascimento F.X."/>
        </authorList>
    </citation>
    <scope>NUCLEOTIDE SEQUENCE [LARGE SCALE GENOMIC DNA]</scope>
    <source>
        <strain evidence="1 2">NE1</strain>
        <plasmid evidence="2">pne1b</plasmid>
    </source>
</reference>
<gene>
    <name evidence="1" type="ORF">CUN67_30390</name>
</gene>
<geneLocation type="plasmid" evidence="2">
    <name>pne1b</name>
</geneLocation>
<protein>
    <submittedName>
        <fullName evidence="1">Uncharacterized protein</fullName>
    </submittedName>
</protein>
<proteinExistence type="predicted"/>
<evidence type="ECO:0000313" key="1">
    <source>
        <dbReference type="EMBL" id="QGY33220.1"/>
    </source>
</evidence>
<accession>A0A6B9GCQ6</accession>
<evidence type="ECO:0000313" key="2">
    <source>
        <dbReference type="Proteomes" id="UP000502005"/>
    </source>
</evidence>
<keyword evidence="1" id="KW-0614">Plasmid</keyword>
<dbReference type="EMBL" id="CP024770">
    <property type="protein sequence ID" value="QGY33220.1"/>
    <property type="molecule type" value="Genomic_DNA"/>
</dbReference>
<dbReference type="AlphaFoldDB" id="A0A6B9GCQ6"/>
<dbReference type="Proteomes" id="UP000502005">
    <property type="component" value="Plasmid pNE1B"/>
</dbReference>
<sequence length="64" mass="7216">MPRDITLYQAAKKAQQAEIICLMIECYPNKMSDDELSSLAALLRELAGNAAAWLIEEQNIRDMC</sequence>
<name>A0A6B9GCQ6_PANCY</name>
<organism evidence="1 2">
    <name type="scientific">Pantoea cypripedii</name>
    <name type="common">Pectobacterium cypripedii</name>
    <name type="synonym">Erwinia cypripedii</name>
    <dbReference type="NCBI Taxonomy" id="55209"/>
    <lineage>
        <taxon>Bacteria</taxon>
        <taxon>Pseudomonadati</taxon>
        <taxon>Pseudomonadota</taxon>
        <taxon>Gammaproteobacteria</taxon>
        <taxon>Enterobacterales</taxon>
        <taxon>Erwiniaceae</taxon>
        <taxon>Pantoea</taxon>
    </lineage>
</organism>